<accession>A0A4Q9FHX3</accession>
<dbReference type="EMBL" id="SIRT01000002">
    <property type="protein sequence ID" value="TBN05373.1"/>
    <property type="molecule type" value="Genomic_DNA"/>
</dbReference>
<protein>
    <recommendedName>
        <fullName evidence="3">Secreted protein</fullName>
    </recommendedName>
</protein>
<evidence type="ECO:0008006" key="3">
    <source>
        <dbReference type="Google" id="ProtNLM"/>
    </source>
</evidence>
<dbReference type="InterPro" id="IPR058512">
    <property type="entry name" value="DUF8199"/>
</dbReference>
<reference evidence="1 2" key="1">
    <citation type="submission" date="2019-02" db="EMBL/GenBank/DDBJ databases">
        <title>Hyunsoonleella sp., isolated from marine sediment.</title>
        <authorList>
            <person name="Liu B.-T."/>
        </authorList>
    </citation>
    <scope>NUCLEOTIDE SEQUENCE [LARGE SCALE GENOMIC DNA]</scope>
    <source>
        <strain evidence="1 2">T58</strain>
    </source>
</reference>
<dbReference type="OrthoDB" id="1493875at2"/>
<dbReference type="RefSeq" id="WP_130962992.1">
    <property type="nucleotide sequence ID" value="NZ_SIRT01000002.1"/>
</dbReference>
<organism evidence="1 2">
    <name type="scientific">Hyunsoonleella flava</name>
    <dbReference type="NCBI Taxonomy" id="2527939"/>
    <lineage>
        <taxon>Bacteria</taxon>
        <taxon>Pseudomonadati</taxon>
        <taxon>Bacteroidota</taxon>
        <taxon>Flavobacteriia</taxon>
        <taxon>Flavobacteriales</taxon>
        <taxon>Flavobacteriaceae</taxon>
    </lineage>
</organism>
<sequence length="139" mass="16137">MKKVFHKILSVLMAFVVLFTTLSFTVDMHYCGDSLVDFSVFTKAESCGMEKAQPAKSCENPSMTEKDCCTDQQFVKEGNQDLKTSFDKLTFEQQTFVATFFYTYINRFEGLDENIVPFKDYSPPFVEREIQTLYETYLI</sequence>
<gene>
    <name evidence="1" type="ORF">EYD45_03600</name>
</gene>
<dbReference type="AlphaFoldDB" id="A0A4Q9FHX3"/>
<dbReference type="NCBIfam" id="NF047658">
    <property type="entry name" value="HYC_CC_PP"/>
    <property type="match status" value="1"/>
</dbReference>
<evidence type="ECO:0000313" key="1">
    <source>
        <dbReference type="EMBL" id="TBN05373.1"/>
    </source>
</evidence>
<dbReference type="Pfam" id="PF26622">
    <property type="entry name" value="DUF8199"/>
    <property type="match status" value="1"/>
</dbReference>
<dbReference type="Proteomes" id="UP000291142">
    <property type="component" value="Unassembled WGS sequence"/>
</dbReference>
<keyword evidence="2" id="KW-1185">Reference proteome</keyword>
<dbReference type="InterPro" id="IPR058060">
    <property type="entry name" value="HYC_CC_PP"/>
</dbReference>
<name>A0A4Q9FHX3_9FLAO</name>
<evidence type="ECO:0000313" key="2">
    <source>
        <dbReference type="Proteomes" id="UP000291142"/>
    </source>
</evidence>
<proteinExistence type="predicted"/>
<comment type="caution">
    <text evidence="1">The sequence shown here is derived from an EMBL/GenBank/DDBJ whole genome shotgun (WGS) entry which is preliminary data.</text>
</comment>